<protein>
    <submittedName>
        <fullName evidence="1">Uncharacterized protein</fullName>
    </submittedName>
</protein>
<dbReference type="EMBL" id="BNFF01000001">
    <property type="protein sequence ID" value="GHK52495.1"/>
    <property type="molecule type" value="Genomic_DNA"/>
</dbReference>
<dbReference type="AlphaFoldDB" id="A0A919LUA9"/>
<reference evidence="1" key="1">
    <citation type="submission" date="2020-10" db="EMBL/GenBank/DDBJ databases">
        <title>Genome Sequence of ESBL Producing Zambian Clinical Strains.</title>
        <authorList>
            <person name="Shawa M."/>
            <person name="Furuta Y."/>
            <person name="Simbotwe M."/>
            <person name="Mulenga E."/>
            <person name="Mubanga M."/>
            <person name="Mulenga G."/>
            <person name="Kaile C."/>
            <person name="Zorigt T."/>
            <person name="Hang'ombe B."/>
            <person name="Higashi H."/>
        </authorList>
    </citation>
    <scope>NUCLEOTIDE SEQUENCE</scope>
    <source>
        <strain evidence="1">Zam_UTH_09</strain>
    </source>
</reference>
<evidence type="ECO:0000313" key="1">
    <source>
        <dbReference type="EMBL" id="GHK52495.1"/>
    </source>
</evidence>
<proteinExistence type="predicted"/>
<organism evidence="1 2">
    <name type="scientific">Klebsiella pneumoniae</name>
    <dbReference type="NCBI Taxonomy" id="573"/>
    <lineage>
        <taxon>Bacteria</taxon>
        <taxon>Pseudomonadati</taxon>
        <taxon>Pseudomonadota</taxon>
        <taxon>Gammaproteobacteria</taxon>
        <taxon>Enterobacterales</taxon>
        <taxon>Enterobacteriaceae</taxon>
        <taxon>Klebsiella/Raoultella group</taxon>
        <taxon>Klebsiella</taxon>
        <taxon>Klebsiella pneumoniae complex</taxon>
    </lineage>
</organism>
<evidence type="ECO:0000313" key="2">
    <source>
        <dbReference type="Proteomes" id="UP000655094"/>
    </source>
</evidence>
<gene>
    <name evidence="1" type="ORF">KPZU09_22310</name>
</gene>
<name>A0A919LUA9_KLEPN</name>
<dbReference type="Proteomes" id="UP000655094">
    <property type="component" value="Unassembled WGS sequence"/>
</dbReference>
<accession>A0A919LUA9</accession>
<sequence>MWITLNIVKHHRRPDAGGALHGAARADMAINTGQLGVRVNRMIGFEILIVMLLQQRDGVAQILNRCGHDVLLSVSMRTVCFAG</sequence>
<comment type="caution">
    <text evidence="1">The sequence shown here is derived from an EMBL/GenBank/DDBJ whole genome shotgun (WGS) entry which is preliminary data.</text>
</comment>